<dbReference type="Pfam" id="PF13358">
    <property type="entry name" value="DDE_3"/>
    <property type="match status" value="1"/>
</dbReference>
<dbReference type="PANTHER" id="PTHR46564:SF1">
    <property type="entry name" value="TRANSPOSASE"/>
    <property type="match status" value="1"/>
</dbReference>
<dbReference type="InterPro" id="IPR047655">
    <property type="entry name" value="Transpos_IS630-like"/>
</dbReference>
<evidence type="ECO:0000313" key="3">
    <source>
        <dbReference type="Proteomes" id="UP000239089"/>
    </source>
</evidence>
<reference evidence="2 3" key="1">
    <citation type="journal article" date="2018" name="Arch. Microbiol.">
        <title>New insights into the metabolic potential of the phototrophic purple bacterium Rhodopila globiformis DSM 161(T) from its draft genome sequence and evidence for a vanadium-dependent nitrogenase.</title>
        <authorList>
            <person name="Imhoff J.F."/>
            <person name="Rahn T."/>
            <person name="Kunzel S."/>
            <person name="Neulinger S.C."/>
        </authorList>
    </citation>
    <scope>NUCLEOTIDE SEQUENCE [LARGE SCALE GENOMIC DNA]</scope>
    <source>
        <strain evidence="2 3">DSM 16996</strain>
    </source>
</reference>
<organism evidence="2 3">
    <name type="scientific">Rhodoblastus sphagnicola</name>
    <dbReference type="NCBI Taxonomy" id="333368"/>
    <lineage>
        <taxon>Bacteria</taxon>
        <taxon>Pseudomonadati</taxon>
        <taxon>Pseudomonadota</taxon>
        <taxon>Alphaproteobacteria</taxon>
        <taxon>Hyphomicrobiales</taxon>
        <taxon>Rhodoblastaceae</taxon>
        <taxon>Rhodoblastus</taxon>
    </lineage>
</organism>
<dbReference type="NCBIfam" id="NF033545">
    <property type="entry name" value="transpos_IS630"/>
    <property type="match status" value="1"/>
</dbReference>
<proteinExistence type="predicted"/>
<dbReference type="GO" id="GO:0003676">
    <property type="term" value="F:nucleic acid binding"/>
    <property type="evidence" value="ECO:0007669"/>
    <property type="project" value="InterPro"/>
</dbReference>
<dbReference type="AlphaFoldDB" id="A0A2S6NBT3"/>
<dbReference type="EMBL" id="NHSJ01000043">
    <property type="protein sequence ID" value="PPQ32082.1"/>
    <property type="molecule type" value="Genomic_DNA"/>
</dbReference>
<evidence type="ECO:0000259" key="1">
    <source>
        <dbReference type="Pfam" id="PF13358"/>
    </source>
</evidence>
<gene>
    <name evidence="2" type="ORF">CCR94_06530</name>
</gene>
<protein>
    <recommendedName>
        <fullName evidence="1">Tc1-like transposase DDE domain-containing protein</fullName>
    </recommendedName>
</protein>
<dbReference type="InterPro" id="IPR036397">
    <property type="entry name" value="RNaseH_sf"/>
</dbReference>
<dbReference type="Proteomes" id="UP000239089">
    <property type="component" value="Unassembled WGS sequence"/>
</dbReference>
<evidence type="ECO:0000313" key="2">
    <source>
        <dbReference type="EMBL" id="PPQ32082.1"/>
    </source>
</evidence>
<keyword evidence="3" id="KW-1185">Reference proteome</keyword>
<dbReference type="PANTHER" id="PTHR46564">
    <property type="entry name" value="TRANSPOSASE"/>
    <property type="match status" value="1"/>
</dbReference>
<dbReference type="InterPro" id="IPR038717">
    <property type="entry name" value="Tc1-like_DDE_dom"/>
</dbReference>
<name>A0A2S6NBT3_9HYPH</name>
<comment type="caution">
    <text evidence="2">The sequence shown here is derived from an EMBL/GenBank/DDBJ whole genome shotgun (WGS) entry which is preliminary data.</text>
</comment>
<dbReference type="Gene3D" id="3.30.420.10">
    <property type="entry name" value="Ribonuclease H-like superfamily/Ribonuclease H"/>
    <property type="match status" value="1"/>
</dbReference>
<accession>A0A2S6NBT3</accession>
<sequence>MPAAHGGGIRSSEAPLRGWGPRDLCLKALVPFGHWKTMTFLGALRCDRMEVPFVLDGPINAAAFDRYVVEVLAPTLTAGDIVILDNLRNHKSKAGREAIRAAGVRLVFLPRYSPDLNPIEQVFSKLKHLMRAAAERTVETT</sequence>
<feature type="domain" description="Tc1-like transposase DDE" evidence="1">
    <location>
        <begin position="9"/>
        <end position="133"/>
    </location>
</feature>